<dbReference type="Gene3D" id="3.40.630.10">
    <property type="entry name" value="Zn peptidases"/>
    <property type="match status" value="1"/>
</dbReference>
<sequence>MKNLQEQVCIWIDENRNRSIKLLKKMVEQRSVQGQEASAQAVVLEKCRQLRLDIDLWEPGGKVLKQHPHFVSTRTSFKDSPNIVGVLKGTGGGKSVIFNGHIDVVPEGDLKQWDVDPFQAEVTENRLYGRGSTDMKGGNVCLLMAMEAIKAAGISLKGDVIFQSVIEEESGGAGTLAAILRGYKADAAIIPEPTKMKIFQKQQGSMWFKLKIKGRSAHGGTRYEGISAIEKSTLVVKHILELEKKRNEKITDPLYKSIPIPVPINIGKIEGGTWPSSVADLVTLEGRCGIAPNETIEEVQTEFQDWISDLSAKDEWFKEYPVELEWFGARWLPNEIGSDHPLTAALIDSYKEIMKKEPIIEASPWGTDAGLLSHAGDIPSIVFGPGETEVAHFPNEYIEIDKIIDCTKILAVFLMEWCGVSGEMFLQTDGEGK</sequence>
<dbReference type="Pfam" id="PF01546">
    <property type="entry name" value="Peptidase_M20"/>
    <property type="match status" value="1"/>
</dbReference>
<dbReference type="Proteomes" id="UP000441585">
    <property type="component" value="Unassembled WGS sequence"/>
</dbReference>
<evidence type="ECO:0000256" key="5">
    <source>
        <dbReference type="ARBA" id="ARBA00022801"/>
    </source>
</evidence>
<dbReference type="Pfam" id="PF07687">
    <property type="entry name" value="M20_dimer"/>
    <property type="match status" value="1"/>
</dbReference>
<dbReference type="InterPro" id="IPR036264">
    <property type="entry name" value="Bact_exopeptidase_dim_dom"/>
</dbReference>
<evidence type="ECO:0000256" key="4">
    <source>
        <dbReference type="ARBA" id="ARBA00022723"/>
    </source>
</evidence>
<reference evidence="9 10" key="1">
    <citation type="submission" date="2019-11" db="EMBL/GenBank/DDBJ databases">
        <title>Bacillus idriensis genome.</title>
        <authorList>
            <person name="Konopka E.N."/>
            <person name="Newman J.D."/>
        </authorList>
    </citation>
    <scope>NUCLEOTIDE SEQUENCE [LARGE SCALE GENOMIC DNA]</scope>
    <source>
        <strain evidence="9 10">DSM 19097</strain>
    </source>
</reference>
<organism evidence="9 10">
    <name type="scientific">Metabacillus idriensis</name>
    <dbReference type="NCBI Taxonomy" id="324768"/>
    <lineage>
        <taxon>Bacteria</taxon>
        <taxon>Bacillati</taxon>
        <taxon>Bacillota</taxon>
        <taxon>Bacilli</taxon>
        <taxon>Bacillales</taxon>
        <taxon>Bacillaceae</taxon>
        <taxon>Metabacillus</taxon>
    </lineage>
</organism>
<keyword evidence="5" id="KW-0378">Hydrolase</keyword>
<dbReference type="InterPro" id="IPR002933">
    <property type="entry name" value="Peptidase_M20"/>
</dbReference>
<dbReference type="SUPFAM" id="SSF53187">
    <property type="entry name" value="Zn-dependent exopeptidases"/>
    <property type="match status" value="1"/>
</dbReference>
<gene>
    <name evidence="9" type="ORF">GJU41_22355</name>
</gene>
<evidence type="ECO:0000256" key="1">
    <source>
        <dbReference type="ARBA" id="ARBA00001941"/>
    </source>
</evidence>
<evidence type="ECO:0000256" key="7">
    <source>
        <dbReference type="ARBA" id="ARBA00023285"/>
    </source>
</evidence>
<dbReference type="InterPro" id="IPR050072">
    <property type="entry name" value="Peptidase_M20A"/>
</dbReference>
<comment type="cofactor">
    <cofactor evidence="1">
        <name>Co(2+)</name>
        <dbReference type="ChEBI" id="CHEBI:48828"/>
    </cofactor>
</comment>
<feature type="domain" description="Peptidase M20 dimerisation" evidence="8">
    <location>
        <begin position="202"/>
        <end position="314"/>
    </location>
</feature>
<comment type="caution">
    <text evidence="9">The sequence shown here is derived from an EMBL/GenBank/DDBJ whole genome shotgun (WGS) entry which is preliminary data.</text>
</comment>
<dbReference type="NCBIfam" id="TIGR01910">
    <property type="entry name" value="DapE-ArgE"/>
    <property type="match status" value="1"/>
</dbReference>
<dbReference type="InterPro" id="IPR010182">
    <property type="entry name" value="ArgE/DapE"/>
</dbReference>
<proteinExistence type="inferred from homology"/>
<keyword evidence="10" id="KW-1185">Reference proteome</keyword>
<evidence type="ECO:0000256" key="2">
    <source>
        <dbReference type="ARBA" id="ARBA00001947"/>
    </source>
</evidence>
<evidence type="ECO:0000313" key="9">
    <source>
        <dbReference type="EMBL" id="MRX56691.1"/>
    </source>
</evidence>
<dbReference type="EMBL" id="WKKF01000015">
    <property type="protein sequence ID" value="MRX56691.1"/>
    <property type="molecule type" value="Genomic_DNA"/>
</dbReference>
<dbReference type="SUPFAM" id="SSF55031">
    <property type="entry name" value="Bacterial exopeptidase dimerisation domain"/>
    <property type="match status" value="1"/>
</dbReference>
<accession>A0A6I2MJF1</accession>
<dbReference type="PANTHER" id="PTHR43808">
    <property type="entry name" value="ACETYLORNITHINE DEACETYLASE"/>
    <property type="match status" value="1"/>
</dbReference>
<dbReference type="InterPro" id="IPR011650">
    <property type="entry name" value="Peptidase_M20_dimer"/>
</dbReference>
<dbReference type="GO" id="GO:0046872">
    <property type="term" value="F:metal ion binding"/>
    <property type="evidence" value="ECO:0007669"/>
    <property type="project" value="UniProtKB-KW"/>
</dbReference>
<evidence type="ECO:0000256" key="6">
    <source>
        <dbReference type="ARBA" id="ARBA00022833"/>
    </source>
</evidence>
<dbReference type="NCBIfam" id="NF005306">
    <property type="entry name" value="PRK06837.1"/>
    <property type="match status" value="1"/>
</dbReference>
<keyword evidence="7" id="KW-0170">Cobalt</keyword>
<dbReference type="AlphaFoldDB" id="A0A6I2MJF1"/>
<dbReference type="Gene3D" id="3.30.70.360">
    <property type="match status" value="1"/>
</dbReference>
<dbReference type="GO" id="GO:0016787">
    <property type="term" value="F:hydrolase activity"/>
    <property type="evidence" value="ECO:0007669"/>
    <property type="project" value="UniProtKB-KW"/>
</dbReference>
<evidence type="ECO:0000256" key="3">
    <source>
        <dbReference type="ARBA" id="ARBA00006247"/>
    </source>
</evidence>
<name>A0A6I2MJF1_9BACI</name>
<keyword evidence="4" id="KW-0479">Metal-binding</keyword>
<keyword evidence="6" id="KW-0862">Zinc</keyword>
<dbReference type="RefSeq" id="WP_154319643.1">
    <property type="nucleotide sequence ID" value="NZ_CAJFZX010000005.1"/>
</dbReference>
<protein>
    <submittedName>
        <fullName evidence="9">Peptidase</fullName>
    </submittedName>
</protein>
<dbReference type="PANTHER" id="PTHR43808:SF25">
    <property type="entry name" value="PEPTIDASE M20 DIMERISATION DOMAIN-CONTAINING PROTEIN"/>
    <property type="match status" value="1"/>
</dbReference>
<comment type="cofactor">
    <cofactor evidence="2">
        <name>Zn(2+)</name>
        <dbReference type="ChEBI" id="CHEBI:29105"/>
    </cofactor>
</comment>
<evidence type="ECO:0000313" key="10">
    <source>
        <dbReference type="Proteomes" id="UP000441585"/>
    </source>
</evidence>
<comment type="similarity">
    <text evidence="3">Belongs to the peptidase M20A family.</text>
</comment>
<dbReference type="NCBIfam" id="NF005373">
    <property type="entry name" value="PRK06915.1"/>
    <property type="match status" value="1"/>
</dbReference>
<evidence type="ECO:0000259" key="8">
    <source>
        <dbReference type="Pfam" id="PF07687"/>
    </source>
</evidence>